<dbReference type="InParanoid" id="A0A409VVD2"/>
<feature type="compositionally biased region" description="Basic and acidic residues" evidence="1">
    <location>
        <begin position="331"/>
        <end position="360"/>
    </location>
</feature>
<evidence type="ECO:0000313" key="2">
    <source>
        <dbReference type="EMBL" id="PPQ70212.1"/>
    </source>
</evidence>
<name>A0A409VVD2_9AGAR</name>
<organism evidence="2 3">
    <name type="scientific">Gymnopilus dilepis</name>
    <dbReference type="NCBI Taxonomy" id="231916"/>
    <lineage>
        <taxon>Eukaryota</taxon>
        <taxon>Fungi</taxon>
        <taxon>Dikarya</taxon>
        <taxon>Basidiomycota</taxon>
        <taxon>Agaricomycotina</taxon>
        <taxon>Agaricomycetes</taxon>
        <taxon>Agaricomycetidae</taxon>
        <taxon>Agaricales</taxon>
        <taxon>Agaricineae</taxon>
        <taxon>Hymenogastraceae</taxon>
        <taxon>Gymnopilus</taxon>
    </lineage>
</organism>
<accession>A0A409VVD2</accession>
<dbReference type="Proteomes" id="UP000284706">
    <property type="component" value="Unassembled WGS sequence"/>
</dbReference>
<reference evidence="2 3" key="1">
    <citation type="journal article" date="2018" name="Evol. Lett.">
        <title>Horizontal gene cluster transfer increased hallucinogenic mushroom diversity.</title>
        <authorList>
            <person name="Reynolds H.T."/>
            <person name="Vijayakumar V."/>
            <person name="Gluck-Thaler E."/>
            <person name="Korotkin H.B."/>
            <person name="Matheny P.B."/>
            <person name="Slot J.C."/>
        </authorList>
    </citation>
    <scope>NUCLEOTIDE SEQUENCE [LARGE SCALE GENOMIC DNA]</scope>
    <source>
        <strain evidence="2 3">SRW20</strain>
    </source>
</reference>
<protein>
    <submittedName>
        <fullName evidence="2">Uncharacterized protein</fullName>
    </submittedName>
</protein>
<evidence type="ECO:0000313" key="3">
    <source>
        <dbReference type="Proteomes" id="UP000284706"/>
    </source>
</evidence>
<evidence type="ECO:0000256" key="1">
    <source>
        <dbReference type="SAM" id="MobiDB-lite"/>
    </source>
</evidence>
<sequence>MRCAKGVVEPVVMAELEEDEENQEVLKDEDETFVHPGVQLMFCRNASRRRQILHIPATTPRPMSIGSELSPEKEIGNFSSTLLIRPPIWRRPAKLSSGSSADSGSCLRVKLSTLSVHIHSSGGSPARTSSPALPPIFEVAVAPSPMTLPLPLFRLLSRLPSLPSTPLQAGQALPGHLFAHSLLPRRRHVLRLWGGSRSEKSSKVVGGLGRKPMPLVREGSMESLAWRKLVAGVAKVVLPRSYLSVSPALAIEQTQMPRSAGSVAPSSTATGAGEKTLKVVNSIGTKLPLGWKDLLESFTLRSSVAGVAMKVVVQFKSNCAACAAYQGGFRGRGDGRAGRAGEGEGGRGRGDTKEEQKEDVVPSEAQARAPPPTASNRH</sequence>
<dbReference type="AlphaFoldDB" id="A0A409VVD2"/>
<gene>
    <name evidence="2" type="ORF">CVT26_014469</name>
</gene>
<dbReference type="EMBL" id="NHYE01005549">
    <property type="protein sequence ID" value="PPQ70212.1"/>
    <property type="molecule type" value="Genomic_DNA"/>
</dbReference>
<keyword evidence="3" id="KW-1185">Reference proteome</keyword>
<feature type="region of interest" description="Disordered" evidence="1">
    <location>
        <begin position="331"/>
        <end position="378"/>
    </location>
</feature>
<comment type="caution">
    <text evidence="2">The sequence shown here is derived from an EMBL/GenBank/DDBJ whole genome shotgun (WGS) entry which is preliminary data.</text>
</comment>
<feature type="compositionally biased region" description="Pro residues" evidence="1">
    <location>
        <begin position="369"/>
        <end position="378"/>
    </location>
</feature>
<proteinExistence type="predicted"/>